<keyword evidence="4 8" id="KW-0812">Transmembrane</keyword>
<evidence type="ECO:0000256" key="9">
    <source>
        <dbReference type="SAM" id="Phobius"/>
    </source>
</evidence>
<comment type="caution">
    <text evidence="10">The sequence shown here is derived from an EMBL/GenBank/DDBJ whole genome shotgun (WGS) entry which is preliminary data.</text>
</comment>
<protein>
    <submittedName>
        <fullName evidence="10">Multidrug efflux SMR transporter</fullName>
    </submittedName>
</protein>
<evidence type="ECO:0000313" key="11">
    <source>
        <dbReference type="Proteomes" id="UP001160625"/>
    </source>
</evidence>
<feature type="transmembrane region" description="Helical" evidence="9">
    <location>
        <begin position="33"/>
        <end position="51"/>
    </location>
</feature>
<organism evidence="10 11">
    <name type="scientific">Sphingomonas oryzagri</name>
    <dbReference type="NCBI Taxonomy" id="3042314"/>
    <lineage>
        <taxon>Bacteria</taxon>
        <taxon>Pseudomonadati</taxon>
        <taxon>Pseudomonadota</taxon>
        <taxon>Alphaproteobacteria</taxon>
        <taxon>Sphingomonadales</taxon>
        <taxon>Sphingomonadaceae</taxon>
        <taxon>Sphingomonas</taxon>
    </lineage>
</organism>
<dbReference type="Pfam" id="PF00893">
    <property type="entry name" value="Multi_Drug_Res"/>
    <property type="match status" value="1"/>
</dbReference>
<keyword evidence="11" id="KW-1185">Reference proteome</keyword>
<reference evidence="10" key="1">
    <citation type="submission" date="2023-04" db="EMBL/GenBank/DDBJ databases">
        <title>Sphingomonas sp. MAHUQ-71 isolated from rice field.</title>
        <authorList>
            <person name="Huq M.A."/>
        </authorList>
    </citation>
    <scope>NUCLEOTIDE SEQUENCE</scope>
    <source>
        <strain evidence="10">MAHUQ-71</strain>
    </source>
</reference>
<name>A0ABT6N066_9SPHN</name>
<dbReference type="PANTHER" id="PTHR30561:SF1">
    <property type="entry name" value="MULTIDRUG TRANSPORTER EMRE"/>
    <property type="match status" value="1"/>
</dbReference>
<accession>A0ABT6N066</accession>
<dbReference type="RefSeq" id="WP_281043463.1">
    <property type="nucleotide sequence ID" value="NZ_JARYGZ010000001.1"/>
</dbReference>
<dbReference type="Gene3D" id="1.10.3730.20">
    <property type="match status" value="1"/>
</dbReference>
<evidence type="ECO:0000313" key="10">
    <source>
        <dbReference type="EMBL" id="MDH7638148.1"/>
    </source>
</evidence>
<keyword evidence="2" id="KW-0813">Transport</keyword>
<comment type="subcellular location">
    <subcellularLocation>
        <location evidence="1 8">Cell membrane</location>
        <topology evidence="1 8">Multi-pass membrane protein</topology>
    </subcellularLocation>
</comment>
<keyword evidence="5 9" id="KW-1133">Transmembrane helix</keyword>
<keyword evidence="3" id="KW-1003">Cell membrane</keyword>
<feature type="transmembrane region" description="Helical" evidence="9">
    <location>
        <begin position="85"/>
        <end position="104"/>
    </location>
</feature>
<dbReference type="InterPro" id="IPR000390">
    <property type="entry name" value="Small_drug/metabolite_transptr"/>
</dbReference>
<dbReference type="EMBL" id="JARYGZ010000001">
    <property type="protein sequence ID" value="MDH7638148.1"/>
    <property type="molecule type" value="Genomic_DNA"/>
</dbReference>
<evidence type="ECO:0000256" key="4">
    <source>
        <dbReference type="ARBA" id="ARBA00022692"/>
    </source>
</evidence>
<keyword evidence="6 9" id="KW-0472">Membrane</keyword>
<evidence type="ECO:0000256" key="2">
    <source>
        <dbReference type="ARBA" id="ARBA00022448"/>
    </source>
</evidence>
<dbReference type="PANTHER" id="PTHR30561">
    <property type="entry name" value="SMR FAMILY PROTON-DEPENDENT DRUG EFFLUX TRANSPORTER SUGE"/>
    <property type="match status" value="1"/>
</dbReference>
<evidence type="ECO:0000256" key="6">
    <source>
        <dbReference type="ARBA" id="ARBA00023136"/>
    </source>
</evidence>
<evidence type="ECO:0000256" key="5">
    <source>
        <dbReference type="ARBA" id="ARBA00022989"/>
    </source>
</evidence>
<evidence type="ECO:0000256" key="3">
    <source>
        <dbReference type="ARBA" id="ARBA00022475"/>
    </source>
</evidence>
<dbReference type="InterPro" id="IPR037185">
    <property type="entry name" value="EmrE-like"/>
</dbReference>
<evidence type="ECO:0000256" key="7">
    <source>
        <dbReference type="ARBA" id="ARBA00038032"/>
    </source>
</evidence>
<dbReference type="Proteomes" id="UP001160625">
    <property type="component" value="Unassembled WGS sequence"/>
</dbReference>
<proteinExistence type="inferred from homology"/>
<evidence type="ECO:0000256" key="1">
    <source>
        <dbReference type="ARBA" id="ARBA00004651"/>
    </source>
</evidence>
<dbReference type="SUPFAM" id="SSF103481">
    <property type="entry name" value="Multidrug resistance efflux transporter EmrE"/>
    <property type="match status" value="1"/>
</dbReference>
<dbReference type="InterPro" id="IPR045324">
    <property type="entry name" value="Small_multidrug_res"/>
</dbReference>
<gene>
    <name evidence="10" type="ORF">QGN17_05350</name>
</gene>
<evidence type="ECO:0000256" key="8">
    <source>
        <dbReference type="RuleBase" id="RU003942"/>
    </source>
</evidence>
<comment type="similarity">
    <text evidence="7 8">Belongs to the drug/metabolite transporter (DMT) superfamily. Small multidrug resistance (SMR) (TC 2.A.7.1) family.</text>
</comment>
<feature type="transmembrane region" description="Helical" evidence="9">
    <location>
        <begin position="58"/>
        <end position="79"/>
    </location>
</feature>
<sequence length="110" mass="11358">MLAWIYLAGAIGCEIIATSALKAADGFTKPLPTAIVVLGYVASFYCLSVVLRSIPMGVAYAIWSGIGIVLISIIGLVVYKQRLDAPALAAIGLIIAGTLVINLLSKAGHS</sequence>